<evidence type="ECO:0000256" key="3">
    <source>
        <dbReference type="ARBA" id="ARBA00023172"/>
    </source>
</evidence>
<dbReference type="InterPro" id="IPR011010">
    <property type="entry name" value="DNA_brk_join_enz"/>
</dbReference>
<gene>
    <name evidence="7" type="ORF">MJ956_04735</name>
</gene>
<organism evidence="7 8">
    <name type="scientific">Aurantimonas marianensis</name>
    <dbReference type="NCBI Taxonomy" id="2920428"/>
    <lineage>
        <taxon>Bacteria</taxon>
        <taxon>Pseudomonadati</taxon>
        <taxon>Pseudomonadota</taxon>
        <taxon>Alphaproteobacteria</taxon>
        <taxon>Hyphomicrobiales</taxon>
        <taxon>Aurantimonadaceae</taxon>
        <taxon>Aurantimonas</taxon>
    </lineage>
</organism>
<dbReference type="GO" id="GO:0003677">
    <property type="term" value="F:DNA binding"/>
    <property type="evidence" value="ECO:0007669"/>
    <property type="project" value="UniProtKB-UniRule"/>
</dbReference>
<reference evidence="7" key="1">
    <citation type="submission" date="2022-03" db="EMBL/GenBank/DDBJ databases">
        <title>Aurantimonas Liuensis sp. Nov., isolated from the hadal seawater of the Mariana Trench.</title>
        <authorList>
            <person name="Liu R."/>
        </authorList>
    </citation>
    <scope>NUCLEOTIDE SEQUENCE</scope>
    <source>
        <strain evidence="7">LRZ36</strain>
    </source>
</reference>
<dbReference type="PROSITE" id="PS51900">
    <property type="entry name" value="CB"/>
    <property type="match status" value="1"/>
</dbReference>
<accession>A0A9X2H6S3</accession>
<keyword evidence="1" id="KW-0229">DNA integration</keyword>
<dbReference type="Gene3D" id="1.10.150.130">
    <property type="match status" value="1"/>
</dbReference>
<sequence length="629" mass="70748">MAISNHLTRRNGVWQYVRRVPEDLRDVFPFTRVQKSLRTEVERRAREAALDLDRLWDGRFAEARERKGLVSNTGELPSIRTEEWAWPDWEALAGWFEASLAEEDWQARLLTMTGPVLSKGADFSRIPWRDDVIAREHIDREKLLRSMSVSQYGETRASFVRSYIRRLGVALTRSDPNFLRFIAACHAAELSYLDLFRLRESRQGGIGNTHPDAIEGPWRQRRASYPHEAAPFQGGASTDASSGVVLSPTAPASVAGWAGKTLTHCIDKWVSNRRSAKQAVRDHHLSDMRKTVAAFEAHTGIRDIGLITRRHVLAFRDQLNSRPDYKTATVNKKVSYITSLLSTALNAGWIDREIGSKVFLRVPGDEGTREALTDPQLTAIFSHRIFKSGYRSSSVKACGELQFWLPLIACMHGMISSEILQLGPDTVLPHDEYPEILCFSVTNAGGRTTKTLARRRWVPIRHELLDLGLRDLVERARAEDRPWLWPAMDKDGKTLARISNYASTFFGNILRKDLTITEPGLSLYSFRHGFQDRIGRAGYGEEVKKALMGHADTGMTGRYGTKKAPKPVDIVRLNEAIQTLSWPFLKDIRAAAIATGDDSTRAPRRSTPSIAREQAVPSHETMQAAGAQV</sequence>
<dbReference type="GO" id="GO:0006310">
    <property type="term" value="P:DNA recombination"/>
    <property type="evidence" value="ECO:0007669"/>
    <property type="project" value="UniProtKB-KW"/>
</dbReference>
<evidence type="ECO:0000313" key="7">
    <source>
        <dbReference type="EMBL" id="MCP3054453.1"/>
    </source>
</evidence>
<name>A0A9X2H6S3_9HYPH</name>
<evidence type="ECO:0000313" key="8">
    <source>
        <dbReference type="Proteomes" id="UP001155220"/>
    </source>
</evidence>
<dbReference type="GO" id="GO:0015074">
    <property type="term" value="P:DNA integration"/>
    <property type="evidence" value="ECO:0007669"/>
    <property type="project" value="UniProtKB-KW"/>
</dbReference>
<dbReference type="Gene3D" id="1.10.443.10">
    <property type="entry name" value="Intergrase catalytic core"/>
    <property type="match status" value="1"/>
</dbReference>
<keyword evidence="2 4" id="KW-0238">DNA-binding</keyword>
<protein>
    <recommendedName>
        <fullName evidence="6">Core-binding (CB) domain-containing protein</fullName>
    </recommendedName>
</protein>
<keyword evidence="3" id="KW-0233">DNA recombination</keyword>
<dbReference type="SUPFAM" id="SSF56349">
    <property type="entry name" value="DNA breaking-rejoining enzymes"/>
    <property type="match status" value="1"/>
</dbReference>
<evidence type="ECO:0000256" key="1">
    <source>
        <dbReference type="ARBA" id="ARBA00022908"/>
    </source>
</evidence>
<evidence type="ECO:0000256" key="4">
    <source>
        <dbReference type="PROSITE-ProRule" id="PRU01248"/>
    </source>
</evidence>
<dbReference type="InterPro" id="IPR044068">
    <property type="entry name" value="CB"/>
</dbReference>
<dbReference type="RefSeq" id="WP_253963329.1">
    <property type="nucleotide sequence ID" value="NZ_JALHBS010000027.1"/>
</dbReference>
<dbReference type="Pfam" id="PF20172">
    <property type="entry name" value="DUF6538"/>
    <property type="match status" value="1"/>
</dbReference>
<dbReference type="Proteomes" id="UP001155220">
    <property type="component" value="Unassembled WGS sequence"/>
</dbReference>
<keyword evidence="8" id="KW-1185">Reference proteome</keyword>
<dbReference type="InterPro" id="IPR046668">
    <property type="entry name" value="DUF6538"/>
</dbReference>
<evidence type="ECO:0000256" key="5">
    <source>
        <dbReference type="SAM" id="MobiDB-lite"/>
    </source>
</evidence>
<evidence type="ECO:0000256" key="2">
    <source>
        <dbReference type="ARBA" id="ARBA00023125"/>
    </source>
</evidence>
<dbReference type="AlphaFoldDB" id="A0A9X2H6S3"/>
<evidence type="ECO:0000259" key="6">
    <source>
        <dbReference type="PROSITE" id="PS51900"/>
    </source>
</evidence>
<dbReference type="InterPro" id="IPR010998">
    <property type="entry name" value="Integrase_recombinase_N"/>
</dbReference>
<feature type="domain" description="Core-binding (CB)" evidence="6">
    <location>
        <begin position="260"/>
        <end position="345"/>
    </location>
</feature>
<dbReference type="EMBL" id="JALHBS010000027">
    <property type="protein sequence ID" value="MCP3054453.1"/>
    <property type="molecule type" value="Genomic_DNA"/>
</dbReference>
<proteinExistence type="predicted"/>
<dbReference type="InterPro" id="IPR013762">
    <property type="entry name" value="Integrase-like_cat_sf"/>
</dbReference>
<comment type="caution">
    <text evidence="7">The sequence shown here is derived from an EMBL/GenBank/DDBJ whole genome shotgun (WGS) entry which is preliminary data.</text>
</comment>
<feature type="region of interest" description="Disordered" evidence="5">
    <location>
        <begin position="596"/>
        <end position="629"/>
    </location>
</feature>